<reference evidence="12 13" key="1">
    <citation type="journal article" date="2018" name="Mol. Biol. Evol.">
        <title>Broad Genomic Sampling Reveals a Smut Pathogenic Ancestry of the Fungal Clade Ustilaginomycotina.</title>
        <authorList>
            <person name="Kijpornyongpan T."/>
            <person name="Mondo S.J."/>
            <person name="Barry K."/>
            <person name="Sandor L."/>
            <person name="Lee J."/>
            <person name="Lipzen A."/>
            <person name="Pangilinan J."/>
            <person name="LaButti K."/>
            <person name="Hainaut M."/>
            <person name="Henrissat B."/>
            <person name="Grigoriev I.V."/>
            <person name="Spatafora J.W."/>
            <person name="Aime M.C."/>
        </authorList>
    </citation>
    <scope>NUCLEOTIDE SEQUENCE [LARGE SCALE GENOMIC DNA]</scope>
    <source>
        <strain evidence="12 13">MCA 3882</strain>
    </source>
</reference>
<dbReference type="Pfam" id="PF02785">
    <property type="entry name" value="Biotin_carb_C"/>
    <property type="match status" value="1"/>
</dbReference>
<dbReference type="EMBL" id="KZ819602">
    <property type="protein sequence ID" value="PWN37930.1"/>
    <property type="molecule type" value="Genomic_DNA"/>
</dbReference>
<dbReference type="Gene3D" id="3.30.470.20">
    <property type="entry name" value="ATP-grasp fold, B domain"/>
    <property type="match status" value="1"/>
</dbReference>
<evidence type="ECO:0000256" key="3">
    <source>
        <dbReference type="ARBA" id="ARBA00022741"/>
    </source>
</evidence>
<sequence length="1168" mass="127346">MASNGDGAIKQYRLLIANRGEIALRIQRTALLFPRPEHPNVQFIPFVLYTQGEEDALHVTSVPKEQRMLLQGIGPRAYLDGEQIVRLAKEKDIWGIAPGYGFLSESPQFARLVEENGMIWCGPTVEQLSLLSDKVLAKRLARQCNVPTLESTTGDHASLAEIQSFAAELKNKSKGDAKVIIKAVNGGGGRGMRVVDLSQPNAKNLVDEAFAACAREAKASFGDEKLYAERFLSQARHIEVQVIGDGKGSVTHLWERECSIQRRHQKVIEIAPSPTLTAEVRQQILKASLRMAKEVKYKNLGTFEFLLLPETGEFFFMEINPRIQVEHTITEAITGQDLVAIQLRIALGCALNELGLQNNVLPTRTAIQTRINAEKFLPDGNVIPTSGKLTSFNLPSGPNIRIDTSAHPPIGHRFYQQTPLFDSLLAKVIFSAPTYPLAVQLADAALATSVIEGADSNLFFVRSLLQDEAVRTNRDVHTRFIEQNFESLFKTAQALQQDSASINGRSESTQEDHQSASPSNAPPEGQQSIKSPLSGLVTQVSVEIGQKVQKGQEVALLESMKMEHVIRAEAQGTVRQILAKKGSSINEGDAIVFVESSDNDKDQKNDQANIAAEEEEDSSVLRPDLEELLKTRQLQSDEVRQTAVKRRKAAGYLTARENVARLIDEGTFIEWGDLAIAAQRTRTDEEELRERTSNDGVITGWATVNGKLLDKKEFQSASNARCALCIYDYMVLAGTQGHFHHLKLDRLFRSILQNPAPVIVYAEGGGGRPGDVDLVNMKVGGLDTPSFALLAAIQARGYPSVGLANGYTFAGNAALLGTCDIVVATEGGAKDAPKRGATSTGMGGPAMIEGGGLGKVAPQDVGSVEIHFKNGDYDIVVPTEVEASVVIKQLIGFFQGPLESPHWRYTKNEKDLRKALPKQRTRAYEVRNVIEMLSDDNTFVELGNGWGHSLVTGLARFAGQPIGILASSVLSPLGGAIDVQSAKKATRLVNMLHRTKAAHLLILCDTPGFMVGTPAEKEGGLRAFAEFFSAITGFQEGHNGGRIFGVTLRKAYGLGAQALLGGSTLANFFSVAWPQAEFAAMGIEGAVRLGMRKELEAAAEGAERDDLFQSLVDMMYQRGKAQNMATMAEIDTVIDPAETRQWLINGLRFTRTRTPTWKADSKVHSSHL</sequence>
<keyword evidence="4 6" id="KW-0067">ATP-binding</keyword>
<dbReference type="PROSITE" id="PS50975">
    <property type="entry name" value="ATP_GRASP"/>
    <property type="match status" value="1"/>
</dbReference>
<feature type="region of interest" description="Disordered" evidence="7">
    <location>
        <begin position="596"/>
        <end position="617"/>
    </location>
</feature>
<accession>A0A316VK87</accession>
<dbReference type="SUPFAM" id="SSF51230">
    <property type="entry name" value="Single hybrid motif"/>
    <property type="match status" value="1"/>
</dbReference>
<dbReference type="Gene3D" id="3.90.226.10">
    <property type="entry name" value="2-enoyl-CoA Hydratase, Chain A, domain 1"/>
    <property type="match status" value="2"/>
</dbReference>
<evidence type="ECO:0000256" key="1">
    <source>
        <dbReference type="ARBA" id="ARBA00001953"/>
    </source>
</evidence>
<dbReference type="FunFam" id="2.40.50.100:FF:000003">
    <property type="entry name" value="Acetyl-CoA carboxylase biotin carboxyl carrier protein"/>
    <property type="match status" value="1"/>
</dbReference>
<dbReference type="InterPro" id="IPR005481">
    <property type="entry name" value="BC-like_N"/>
</dbReference>
<dbReference type="PROSITE" id="PS50989">
    <property type="entry name" value="COA_CT_CTER"/>
    <property type="match status" value="1"/>
</dbReference>
<dbReference type="SUPFAM" id="SSF51246">
    <property type="entry name" value="Rudiment single hybrid motif"/>
    <property type="match status" value="1"/>
</dbReference>
<dbReference type="Pfam" id="PF00364">
    <property type="entry name" value="Biotin_lipoyl"/>
    <property type="match status" value="1"/>
</dbReference>
<evidence type="ECO:0000256" key="5">
    <source>
        <dbReference type="ARBA" id="ARBA00023267"/>
    </source>
</evidence>
<dbReference type="GeneID" id="37018962"/>
<dbReference type="InParanoid" id="A0A316VK87"/>
<dbReference type="PROSITE" id="PS00867">
    <property type="entry name" value="CPSASE_2"/>
    <property type="match status" value="1"/>
</dbReference>
<evidence type="ECO:0000259" key="8">
    <source>
        <dbReference type="PROSITE" id="PS50968"/>
    </source>
</evidence>
<dbReference type="PROSITE" id="PS50968">
    <property type="entry name" value="BIOTINYL_LIPOYL"/>
    <property type="match status" value="1"/>
</dbReference>
<evidence type="ECO:0000256" key="7">
    <source>
        <dbReference type="SAM" id="MobiDB-lite"/>
    </source>
</evidence>
<dbReference type="SUPFAM" id="SSF56059">
    <property type="entry name" value="Glutathione synthetase ATP-binding domain-like"/>
    <property type="match status" value="1"/>
</dbReference>
<dbReference type="InterPro" id="IPR011763">
    <property type="entry name" value="COA_CT_C"/>
</dbReference>
<dbReference type="InterPro" id="IPR034733">
    <property type="entry name" value="AcCoA_carboxyl_beta"/>
</dbReference>
<dbReference type="InterPro" id="IPR051602">
    <property type="entry name" value="ACC_Biotin_Carboxylase"/>
</dbReference>
<dbReference type="GO" id="GO:0016874">
    <property type="term" value="F:ligase activity"/>
    <property type="evidence" value="ECO:0007669"/>
    <property type="project" value="UniProtKB-KW"/>
</dbReference>
<feature type="domain" description="Lipoyl-binding" evidence="8">
    <location>
        <begin position="516"/>
        <end position="595"/>
    </location>
</feature>
<dbReference type="PANTHER" id="PTHR48095:SF2">
    <property type="entry name" value="BIOTIN CARBOXYLASE, CHLOROPLASTIC"/>
    <property type="match status" value="1"/>
</dbReference>
<evidence type="ECO:0000259" key="10">
    <source>
        <dbReference type="PROSITE" id="PS50979"/>
    </source>
</evidence>
<dbReference type="Gene3D" id="2.40.50.100">
    <property type="match status" value="1"/>
</dbReference>
<protein>
    <submittedName>
        <fullName evidence="12">ClpP/crotonase</fullName>
    </submittedName>
</protein>
<dbReference type="InterPro" id="IPR029045">
    <property type="entry name" value="ClpP/crotonase-like_dom_sf"/>
</dbReference>
<dbReference type="InterPro" id="IPR005482">
    <property type="entry name" value="Biotin_COase_C"/>
</dbReference>
<keyword evidence="13" id="KW-1185">Reference proteome</keyword>
<keyword evidence="3 6" id="KW-0547">Nucleotide-binding</keyword>
<evidence type="ECO:0000313" key="13">
    <source>
        <dbReference type="Proteomes" id="UP000245771"/>
    </source>
</evidence>
<dbReference type="InterPro" id="IPR011764">
    <property type="entry name" value="Biotin_carboxylation_dom"/>
</dbReference>
<dbReference type="Proteomes" id="UP000245771">
    <property type="component" value="Unassembled WGS sequence"/>
</dbReference>
<dbReference type="OrthoDB" id="196847at2759"/>
<dbReference type="PROSITE" id="PS50979">
    <property type="entry name" value="BC"/>
    <property type="match status" value="1"/>
</dbReference>
<dbReference type="RefSeq" id="XP_025358232.1">
    <property type="nucleotide sequence ID" value="XM_025497181.1"/>
</dbReference>
<gene>
    <name evidence="12" type="ORF">FA14DRAFT_142626</name>
</gene>
<dbReference type="CDD" id="cd06850">
    <property type="entry name" value="biotinyl_domain"/>
    <property type="match status" value="1"/>
</dbReference>
<keyword evidence="5" id="KW-0092">Biotin</keyword>
<keyword evidence="2" id="KW-0436">Ligase</keyword>
<dbReference type="AlphaFoldDB" id="A0A316VK87"/>
<dbReference type="GO" id="GO:0005524">
    <property type="term" value="F:ATP binding"/>
    <property type="evidence" value="ECO:0007669"/>
    <property type="project" value="UniProtKB-UniRule"/>
</dbReference>
<dbReference type="Pfam" id="PF01039">
    <property type="entry name" value="Carboxyl_trans"/>
    <property type="match status" value="1"/>
</dbReference>
<proteinExistence type="predicted"/>
<feature type="domain" description="CoA carboxyltransferase C-terminal" evidence="11">
    <location>
        <begin position="907"/>
        <end position="1149"/>
    </location>
</feature>
<dbReference type="InterPro" id="IPR011053">
    <property type="entry name" value="Single_hybrid_motif"/>
</dbReference>
<dbReference type="SUPFAM" id="SSF52440">
    <property type="entry name" value="PreATP-grasp domain"/>
    <property type="match status" value="1"/>
</dbReference>
<feature type="region of interest" description="Disordered" evidence="7">
    <location>
        <begin position="499"/>
        <end position="530"/>
    </location>
</feature>
<dbReference type="InterPro" id="IPR016185">
    <property type="entry name" value="PreATP-grasp_dom_sf"/>
</dbReference>
<dbReference type="InterPro" id="IPR011761">
    <property type="entry name" value="ATP-grasp"/>
</dbReference>
<feature type="compositionally biased region" description="Polar residues" evidence="7">
    <location>
        <begin position="515"/>
        <end position="530"/>
    </location>
</feature>
<evidence type="ECO:0000259" key="11">
    <source>
        <dbReference type="PROSITE" id="PS50989"/>
    </source>
</evidence>
<evidence type="ECO:0000259" key="9">
    <source>
        <dbReference type="PROSITE" id="PS50975"/>
    </source>
</evidence>
<comment type="cofactor">
    <cofactor evidence="1">
        <name>biotin</name>
        <dbReference type="ChEBI" id="CHEBI:57586"/>
    </cofactor>
</comment>
<organism evidence="12 13">
    <name type="scientific">Meira miltonrushii</name>
    <dbReference type="NCBI Taxonomy" id="1280837"/>
    <lineage>
        <taxon>Eukaryota</taxon>
        <taxon>Fungi</taxon>
        <taxon>Dikarya</taxon>
        <taxon>Basidiomycota</taxon>
        <taxon>Ustilaginomycotina</taxon>
        <taxon>Exobasidiomycetes</taxon>
        <taxon>Exobasidiales</taxon>
        <taxon>Brachybasidiaceae</taxon>
        <taxon>Meira</taxon>
    </lineage>
</organism>
<dbReference type="Pfam" id="PF00289">
    <property type="entry name" value="Biotin_carb_N"/>
    <property type="match status" value="1"/>
</dbReference>
<dbReference type="PANTHER" id="PTHR48095">
    <property type="entry name" value="PYRUVATE CARBOXYLASE SUBUNIT A"/>
    <property type="match status" value="1"/>
</dbReference>
<feature type="domain" description="ATP-grasp" evidence="9">
    <location>
        <begin position="138"/>
        <end position="347"/>
    </location>
</feature>
<dbReference type="GO" id="GO:0046872">
    <property type="term" value="F:metal ion binding"/>
    <property type="evidence" value="ECO:0007669"/>
    <property type="project" value="InterPro"/>
</dbReference>
<dbReference type="SMART" id="SM00878">
    <property type="entry name" value="Biotin_carb_C"/>
    <property type="match status" value="1"/>
</dbReference>
<name>A0A316VK87_9BASI</name>
<evidence type="ECO:0000256" key="4">
    <source>
        <dbReference type="ARBA" id="ARBA00022840"/>
    </source>
</evidence>
<dbReference type="SUPFAM" id="SSF52096">
    <property type="entry name" value="ClpP/crotonase"/>
    <property type="match status" value="2"/>
</dbReference>
<evidence type="ECO:0000256" key="2">
    <source>
        <dbReference type="ARBA" id="ARBA00022598"/>
    </source>
</evidence>
<feature type="domain" description="Biotin carboxylation" evidence="10">
    <location>
        <begin position="10"/>
        <end position="486"/>
    </location>
</feature>
<dbReference type="InterPro" id="IPR000089">
    <property type="entry name" value="Biotin_lipoyl"/>
</dbReference>
<evidence type="ECO:0000313" key="12">
    <source>
        <dbReference type="EMBL" id="PWN37930.1"/>
    </source>
</evidence>
<dbReference type="InterPro" id="IPR005479">
    <property type="entry name" value="CPAse_ATP-bd"/>
</dbReference>
<evidence type="ECO:0000256" key="6">
    <source>
        <dbReference type="PROSITE-ProRule" id="PRU00409"/>
    </source>
</evidence>
<dbReference type="STRING" id="1280837.A0A316VK87"/>
<dbReference type="Pfam" id="PF02786">
    <property type="entry name" value="CPSase_L_D2"/>
    <property type="match status" value="1"/>
</dbReference>
<dbReference type="InterPro" id="IPR011054">
    <property type="entry name" value="Rudment_hybrid_motif"/>
</dbReference>